<evidence type="ECO:0000313" key="5">
    <source>
        <dbReference type="EMBL" id="MBK1792260.1"/>
    </source>
</evidence>
<dbReference type="PROSITE" id="PS00041">
    <property type="entry name" value="HTH_ARAC_FAMILY_1"/>
    <property type="match status" value="1"/>
</dbReference>
<dbReference type="Proteomes" id="UP000624703">
    <property type="component" value="Unassembled WGS sequence"/>
</dbReference>
<keyword evidence="3" id="KW-0804">Transcription</keyword>
<dbReference type="PROSITE" id="PS01124">
    <property type="entry name" value="HTH_ARAC_FAMILY_2"/>
    <property type="match status" value="1"/>
</dbReference>
<dbReference type="InterPro" id="IPR020449">
    <property type="entry name" value="Tscrpt_reg_AraC-type_HTH"/>
</dbReference>
<dbReference type="GO" id="GO:0003700">
    <property type="term" value="F:DNA-binding transcription factor activity"/>
    <property type="evidence" value="ECO:0007669"/>
    <property type="project" value="InterPro"/>
</dbReference>
<evidence type="ECO:0000256" key="2">
    <source>
        <dbReference type="ARBA" id="ARBA00023125"/>
    </source>
</evidence>
<evidence type="ECO:0000259" key="4">
    <source>
        <dbReference type="PROSITE" id="PS01124"/>
    </source>
</evidence>
<dbReference type="PANTHER" id="PTHR43280">
    <property type="entry name" value="ARAC-FAMILY TRANSCRIPTIONAL REGULATOR"/>
    <property type="match status" value="1"/>
</dbReference>
<feature type="domain" description="HTH araC/xylS-type" evidence="4">
    <location>
        <begin position="171"/>
        <end position="269"/>
    </location>
</feature>
<organism evidence="5 6">
    <name type="scientific">Persicirhabdus sediminis</name>
    <dbReference type="NCBI Taxonomy" id="454144"/>
    <lineage>
        <taxon>Bacteria</taxon>
        <taxon>Pseudomonadati</taxon>
        <taxon>Verrucomicrobiota</taxon>
        <taxon>Verrucomicrobiia</taxon>
        <taxon>Verrucomicrobiales</taxon>
        <taxon>Verrucomicrobiaceae</taxon>
        <taxon>Persicirhabdus</taxon>
    </lineage>
</organism>
<comment type="caution">
    <text evidence="5">The sequence shown here is derived from an EMBL/GenBank/DDBJ whole genome shotgun (WGS) entry which is preliminary data.</text>
</comment>
<dbReference type="AlphaFoldDB" id="A0A8J7MG58"/>
<keyword evidence="1" id="KW-0805">Transcription regulation</keyword>
<keyword evidence="2" id="KW-0238">DNA-binding</keyword>
<reference evidence="5" key="1">
    <citation type="submission" date="2021-01" db="EMBL/GenBank/DDBJ databases">
        <title>Modified the classification status of verrucomicrobia.</title>
        <authorList>
            <person name="Feng X."/>
        </authorList>
    </citation>
    <scope>NUCLEOTIDE SEQUENCE</scope>
    <source>
        <strain evidence="5">_KCTC 22039</strain>
    </source>
</reference>
<dbReference type="SMART" id="SM00342">
    <property type="entry name" value="HTH_ARAC"/>
    <property type="match status" value="1"/>
</dbReference>
<dbReference type="PANTHER" id="PTHR43280:SF28">
    <property type="entry name" value="HTH-TYPE TRANSCRIPTIONAL ACTIVATOR RHAS"/>
    <property type="match status" value="1"/>
</dbReference>
<dbReference type="RefSeq" id="WP_200312273.1">
    <property type="nucleotide sequence ID" value="NZ_JAENIM010000044.1"/>
</dbReference>
<accession>A0A8J7MG58</accession>
<dbReference type="SUPFAM" id="SSF46689">
    <property type="entry name" value="Homeodomain-like"/>
    <property type="match status" value="2"/>
</dbReference>
<dbReference type="Gene3D" id="1.10.10.60">
    <property type="entry name" value="Homeodomain-like"/>
    <property type="match status" value="2"/>
</dbReference>
<gene>
    <name evidence="5" type="ORF">JIN82_13945</name>
</gene>
<dbReference type="EMBL" id="JAENIM010000044">
    <property type="protein sequence ID" value="MBK1792260.1"/>
    <property type="molecule type" value="Genomic_DNA"/>
</dbReference>
<dbReference type="PRINTS" id="PR00032">
    <property type="entry name" value="HTHARAC"/>
</dbReference>
<dbReference type="InterPro" id="IPR009057">
    <property type="entry name" value="Homeodomain-like_sf"/>
</dbReference>
<evidence type="ECO:0000256" key="3">
    <source>
        <dbReference type="ARBA" id="ARBA00023163"/>
    </source>
</evidence>
<evidence type="ECO:0000313" key="6">
    <source>
        <dbReference type="Proteomes" id="UP000624703"/>
    </source>
</evidence>
<sequence length="273" mass="31768">MSKSNMLDEWGTLPDSKLSDHSIQLEECHCQHVGRYWENVQYFSSTWRLYYNHDAGGRVCIGNVWHEIHPKNLYLIAPGTNFLTDQTGNPKQLYVHFLAGRPFHQCNRDIFAFKLDEFSALQIQTICDLIESNQSPFSPPLSMKILSLCGYQLSKIPADDLMQIYHDSRIEKLVFQLKAYPHDPLSVEDMATMCHLSRGGFLRLFKRCTGSTPHQFLLTLRLEKAKYLLEHTDTTIEQISMQCGFADRFHFSRCFKKWHGDPPSRYREASQLK</sequence>
<protein>
    <submittedName>
        <fullName evidence="5">Helix-turn-helix transcriptional regulator</fullName>
    </submittedName>
</protein>
<name>A0A8J7MG58_9BACT</name>
<proteinExistence type="predicted"/>
<dbReference type="InterPro" id="IPR018060">
    <property type="entry name" value="HTH_AraC"/>
</dbReference>
<dbReference type="Pfam" id="PF12833">
    <property type="entry name" value="HTH_18"/>
    <property type="match status" value="1"/>
</dbReference>
<dbReference type="InterPro" id="IPR018062">
    <property type="entry name" value="HTH_AraC-typ_CS"/>
</dbReference>
<evidence type="ECO:0000256" key="1">
    <source>
        <dbReference type="ARBA" id="ARBA00023015"/>
    </source>
</evidence>
<keyword evidence="6" id="KW-1185">Reference proteome</keyword>
<dbReference type="GO" id="GO:0043565">
    <property type="term" value="F:sequence-specific DNA binding"/>
    <property type="evidence" value="ECO:0007669"/>
    <property type="project" value="InterPro"/>
</dbReference>